<dbReference type="EMBL" id="JACHBC010000005">
    <property type="protein sequence ID" value="MBB5561159.1"/>
    <property type="molecule type" value="Genomic_DNA"/>
</dbReference>
<gene>
    <name evidence="2" type="ORF">GGI59_002834</name>
</gene>
<evidence type="ECO:0000313" key="2">
    <source>
        <dbReference type="EMBL" id="MBB5561159.1"/>
    </source>
</evidence>
<evidence type="ECO:0000313" key="3">
    <source>
        <dbReference type="Proteomes" id="UP000528824"/>
    </source>
</evidence>
<name>A0A7W8UPG9_9HYPH</name>
<keyword evidence="1" id="KW-1133">Transmembrane helix</keyword>
<protein>
    <submittedName>
        <fullName evidence="2">Uncharacterized protein</fullName>
    </submittedName>
</protein>
<keyword evidence="1" id="KW-0472">Membrane</keyword>
<feature type="transmembrane region" description="Helical" evidence="1">
    <location>
        <begin position="40"/>
        <end position="62"/>
    </location>
</feature>
<comment type="caution">
    <text evidence="2">The sequence shown here is derived from an EMBL/GenBank/DDBJ whole genome shotgun (WGS) entry which is preliminary data.</text>
</comment>
<dbReference type="AlphaFoldDB" id="A0A7W8UPG9"/>
<proteinExistence type="predicted"/>
<keyword evidence="3" id="KW-1185">Reference proteome</keyword>
<evidence type="ECO:0000256" key="1">
    <source>
        <dbReference type="SAM" id="Phobius"/>
    </source>
</evidence>
<sequence length="71" mass="7579">MGEEGASRRPIASRSSSWAIAMSAWLARIGVTPNSISSHWLLILTSAIIAAGSLVICVTRTITLARSLERL</sequence>
<dbReference type="Proteomes" id="UP000528824">
    <property type="component" value="Unassembled WGS sequence"/>
</dbReference>
<reference evidence="2 3" key="1">
    <citation type="submission" date="2020-08" db="EMBL/GenBank/DDBJ databases">
        <title>Genomic Encyclopedia of Type Strains, Phase IV (KMG-V): Genome sequencing to study the core and pangenomes of soil and plant-associated prokaryotes.</title>
        <authorList>
            <person name="Whitman W."/>
        </authorList>
    </citation>
    <scope>NUCLEOTIDE SEQUENCE [LARGE SCALE GENOMIC DNA]</scope>
    <source>
        <strain evidence="2 3">SEMIA 4034</strain>
    </source>
</reference>
<organism evidence="2 3">
    <name type="scientific">Rhizobium lentis</name>
    <dbReference type="NCBI Taxonomy" id="1138194"/>
    <lineage>
        <taxon>Bacteria</taxon>
        <taxon>Pseudomonadati</taxon>
        <taxon>Pseudomonadota</taxon>
        <taxon>Alphaproteobacteria</taxon>
        <taxon>Hyphomicrobiales</taxon>
        <taxon>Rhizobiaceae</taxon>
        <taxon>Rhizobium/Agrobacterium group</taxon>
        <taxon>Rhizobium</taxon>
    </lineage>
</organism>
<accession>A0A7W8UPG9</accession>
<keyword evidence="1" id="KW-0812">Transmembrane</keyword>